<evidence type="ECO:0000313" key="6">
    <source>
        <dbReference type="EMBL" id="NDV00347.1"/>
    </source>
</evidence>
<reference evidence="6 7" key="1">
    <citation type="submission" date="2020-02" db="EMBL/GenBank/DDBJ databases">
        <title>Pseudoroseicyclus tamarix, sp. nov., isolated from offshore sediment of a Tamarix chinensis forest.</title>
        <authorList>
            <person name="Gai Y."/>
        </authorList>
    </citation>
    <scope>NUCLEOTIDE SEQUENCE [LARGE SCALE GENOMIC DNA]</scope>
    <source>
        <strain evidence="6 7">CLL3-39</strain>
    </source>
</reference>
<dbReference type="EMBL" id="JAAGAB010000001">
    <property type="protein sequence ID" value="NDV00347.1"/>
    <property type="molecule type" value="Genomic_DNA"/>
</dbReference>
<accession>A0A6B2JNS7</accession>
<dbReference type="InterPro" id="IPR009057">
    <property type="entry name" value="Homeodomain-like_sf"/>
</dbReference>
<keyword evidence="3" id="KW-0804">Transcription</keyword>
<keyword evidence="1" id="KW-0805">Transcription regulation</keyword>
<dbReference type="PANTHER" id="PTHR30055:SF220">
    <property type="entry name" value="TETR-FAMILY REGULATORY PROTEIN"/>
    <property type="match status" value="1"/>
</dbReference>
<name>A0A6B2JNS7_9RHOB</name>
<dbReference type="Proteomes" id="UP000474757">
    <property type="component" value="Unassembled WGS sequence"/>
</dbReference>
<keyword evidence="7" id="KW-1185">Reference proteome</keyword>
<proteinExistence type="predicted"/>
<evidence type="ECO:0000256" key="4">
    <source>
        <dbReference type="PROSITE-ProRule" id="PRU00335"/>
    </source>
</evidence>
<keyword evidence="2 4" id="KW-0238">DNA-binding</keyword>
<dbReference type="PROSITE" id="PS50977">
    <property type="entry name" value="HTH_TETR_2"/>
    <property type="match status" value="1"/>
</dbReference>
<evidence type="ECO:0000256" key="3">
    <source>
        <dbReference type="ARBA" id="ARBA00023163"/>
    </source>
</evidence>
<evidence type="ECO:0000256" key="2">
    <source>
        <dbReference type="ARBA" id="ARBA00023125"/>
    </source>
</evidence>
<dbReference type="Pfam" id="PF13305">
    <property type="entry name" value="TetR_C_33"/>
    <property type="match status" value="1"/>
</dbReference>
<sequence length="189" mass="20174">MDTPSHRRDVRADLIAAGLAILDERGFEAMTLRACAARAGVSHAAPAHHFEGLPGLRAAIAAEGFRRFTATILEERRKAGEDPRARLEAICEGYLRFARAQPGLFNLVFNLTFEHVSEGEVEEAGGAAYAVLAETCAPFAPLGDSEGSTEAFVWSLVHGRACLELAGRFDGTAAPPPMATMLAGLRLRA</sequence>
<dbReference type="AlphaFoldDB" id="A0A6B2JNS7"/>
<comment type="caution">
    <text evidence="6">The sequence shown here is derived from an EMBL/GenBank/DDBJ whole genome shotgun (WGS) entry which is preliminary data.</text>
</comment>
<dbReference type="RefSeq" id="WP_163890585.1">
    <property type="nucleotide sequence ID" value="NZ_JAAFYS010000001.1"/>
</dbReference>
<evidence type="ECO:0000259" key="5">
    <source>
        <dbReference type="PROSITE" id="PS50977"/>
    </source>
</evidence>
<evidence type="ECO:0000256" key="1">
    <source>
        <dbReference type="ARBA" id="ARBA00023015"/>
    </source>
</evidence>
<evidence type="ECO:0000313" key="7">
    <source>
        <dbReference type="Proteomes" id="UP000474757"/>
    </source>
</evidence>
<dbReference type="Pfam" id="PF00440">
    <property type="entry name" value="TetR_N"/>
    <property type="match status" value="1"/>
</dbReference>
<dbReference type="PANTHER" id="PTHR30055">
    <property type="entry name" value="HTH-TYPE TRANSCRIPTIONAL REGULATOR RUTR"/>
    <property type="match status" value="1"/>
</dbReference>
<protein>
    <submittedName>
        <fullName evidence="6">TetR/AcrR family transcriptional regulator</fullName>
    </submittedName>
</protein>
<feature type="DNA-binding region" description="H-T-H motif" evidence="4">
    <location>
        <begin position="31"/>
        <end position="50"/>
    </location>
</feature>
<dbReference type="Gene3D" id="1.10.357.10">
    <property type="entry name" value="Tetracycline Repressor, domain 2"/>
    <property type="match status" value="1"/>
</dbReference>
<dbReference type="GO" id="GO:0000976">
    <property type="term" value="F:transcription cis-regulatory region binding"/>
    <property type="evidence" value="ECO:0007669"/>
    <property type="project" value="TreeGrafter"/>
</dbReference>
<dbReference type="InterPro" id="IPR050109">
    <property type="entry name" value="HTH-type_TetR-like_transc_reg"/>
</dbReference>
<dbReference type="InterPro" id="IPR036271">
    <property type="entry name" value="Tet_transcr_reg_TetR-rel_C_sf"/>
</dbReference>
<dbReference type="SUPFAM" id="SSF46689">
    <property type="entry name" value="Homeodomain-like"/>
    <property type="match status" value="1"/>
</dbReference>
<organism evidence="6 7">
    <name type="scientific">Pseudoroseicyclus tamaricis</name>
    <dbReference type="NCBI Taxonomy" id="2705421"/>
    <lineage>
        <taxon>Bacteria</taxon>
        <taxon>Pseudomonadati</taxon>
        <taxon>Pseudomonadota</taxon>
        <taxon>Alphaproteobacteria</taxon>
        <taxon>Rhodobacterales</taxon>
        <taxon>Paracoccaceae</taxon>
        <taxon>Pseudoroseicyclus</taxon>
    </lineage>
</organism>
<dbReference type="SUPFAM" id="SSF48498">
    <property type="entry name" value="Tetracyclin repressor-like, C-terminal domain"/>
    <property type="match status" value="1"/>
</dbReference>
<dbReference type="InterPro" id="IPR025996">
    <property type="entry name" value="MT1864/Rv1816-like_C"/>
</dbReference>
<gene>
    <name evidence="6" type="ORF">GZA08_05100</name>
</gene>
<dbReference type="InterPro" id="IPR001647">
    <property type="entry name" value="HTH_TetR"/>
</dbReference>
<feature type="domain" description="HTH tetR-type" evidence="5">
    <location>
        <begin position="8"/>
        <end position="68"/>
    </location>
</feature>
<dbReference type="GO" id="GO:0003700">
    <property type="term" value="F:DNA-binding transcription factor activity"/>
    <property type="evidence" value="ECO:0007669"/>
    <property type="project" value="TreeGrafter"/>
</dbReference>